<gene>
    <name evidence="5" type="ORF">GCM10010921_16580</name>
</gene>
<evidence type="ECO:0000256" key="3">
    <source>
        <dbReference type="ARBA" id="ARBA00023002"/>
    </source>
</evidence>
<dbReference type="PANTHER" id="PTHR30011:SF16">
    <property type="entry name" value="C2H2 FINGER DOMAIN TRANSCRIPTION FACTOR (EUROFUNG)-RELATED"/>
    <property type="match status" value="1"/>
</dbReference>
<evidence type="ECO:0000256" key="4">
    <source>
        <dbReference type="ARBA" id="ARBA00023033"/>
    </source>
</evidence>
<dbReference type="GO" id="GO:0016705">
    <property type="term" value="F:oxidoreductase activity, acting on paired donors, with incorporation or reduction of molecular oxygen"/>
    <property type="evidence" value="ECO:0007669"/>
    <property type="project" value="InterPro"/>
</dbReference>
<accession>A0A917IG54</accession>
<dbReference type="InterPro" id="IPR051260">
    <property type="entry name" value="Diverse_substr_monoxygenases"/>
</dbReference>
<sequence>MTPAPPGSASDSPRSAPIRLGLALAAPAVLALATSGRLPELRDALDGGGFLRIARADEPGIAPAAFDLLDDEALRGRALTPEPLTIASYASGFLPGIPLLADADILREHPYNLARRIGSLDHMTGGRSGVVVREPHDGPDAARAAEALWLVQQLLRTWPLESVTTDRDAPAIADVERIWAPAHDGRYRVAGPLTTPSSPQGLPVFVRAHAEPTHTGEALHDLVIDAGSTLQLDVDDVAVSAWRAGDDVRAIELRPLADDPREALRRWREARRAVAAATAPLADGETLRAALGLSERALVRPAQAHPAFASASGKDLF</sequence>
<dbReference type="Proteomes" id="UP000657592">
    <property type="component" value="Unassembled WGS sequence"/>
</dbReference>
<reference evidence="5" key="1">
    <citation type="journal article" date="2014" name="Int. J. Syst. Evol. Microbiol.">
        <title>Complete genome sequence of Corynebacterium casei LMG S-19264T (=DSM 44701T), isolated from a smear-ripened cheese.</title>
        <authorList>
            <consortium name="US DOE Joint Genome Institute (JGI-PGF)"/>
            <person name="Walter F."/>
            <person name="Albersmeier A."/>
            <person name="Kalinowski J."/>
            <person name="Ruckert C."/>
        </authorList>
    </citation>
    <scope>NUCLEOTIDE SEQUENCE</scope>
    <source>
        <strain evidence="5">CGMCC 1.15794</strain>
    </source>
</reference>
<evidence type="ECO:0000313" key="5">
    <source>
        <dbReference type="EMBL" id="GGH42996.1"/>
    </source>
</evidence>
<dbReference type="AlphaFoldDB" id="A0A917IG54"/>
<dbReference type="PANTHER" id="PTHR30011">
    <property type="entry name" value="ALKANESULFONATE MONOOXYGENASE-RELATED"/>
    <property type="match status" value="1"/>
</dbReference>
<protein>
    <recommendedName>
        <fullName evidence="7">Luciferase-like domain-containing protein</fullName>
    </recommendedName>
</protein>
<keyword evidence="6" id="KW-1185">Reference proteome</keyword>
<dbReference type="InterPro" id="IPR036661">
    <property type="entry name" value="Luciferase-like_sf"/>
</dbReference>
<dbReference type="GO" id="GO:0004497">
    <property type="term" value="F:monooxygenase activity"/>
    <property type="evidence" value="ECO:0007669"/>
    <property type="project" value="UniProtKB-KW"/>
</dbReference>
<evidence type="ECO:0000313" key="6">
    <source>
        <dbReference type="Proteomes" id="UP000657592"/>
    </source>
</evidence>
<name>A0A917IG54_9MICO</name>
<keyword evidence="4" id="KW-0503">Monooxygenase</keyword>
<keyword evidence="1" id="KW-0285">Flavoprotein</keyword>
<comment type="caution">
    <text evidence="5">The sequence shown here is derived from an EMBL/GenBank/DDBJ whole genome shotgun (WGS) entry which is preliminary data.</text>
</comment>
<keyword evidence="3" id="KW-0560">Oxidoreductase</keyword>
<organism evidence="5 6">
    <name type="scientific">Microbacterium album</name>
    <dbReference type="NCBI Taxonomy" id="2053191"/>
    <lineage>
        <taxon>Bacteria</taxon>
        <taxon>Bacillati</taxon>
        <taxon>Actinomycetota</taxon>
        <taxon>Actinomycetes</taxon>
        <taxon>Micrococcales</taxon>
        <taxon>Microbacteriaceae</taxon>
        <taxon>Microbacterium</taxon>
    </lineage>
</organism>
<evidence type="ECO:0000256" key="2">
    <source>
        <dbReference type="ARBA" id="ARBA00022643"/>
    </source>
</evidence>
<reference evidence="5" key="2">
    <citation type="submission" date="2020-09" db="EMBL/GenBank/DDBJ databases">
        <authorList>
            <person name="Sun Q."/>
            <person name="Zhou Y."/>
        </authorList>
    </citation>
    <scope>NUCLEOTIDE SEQUENCE</scope>
    <source>
        <strain evidence="5">CGMCC 1.15794</strain>
    </source>
</reference>
<keyword evidence="2" id="KW-0288">FMN</keyword>
<dbReference type="RefSeq" id="WP_188755798.1">
    <property type="nucleotide sequence ID" value="NZ_BMJY01000005.1"/>
</dbReference>
<evidence type="ECO:0008006" key="7">
    <source>
        <dbReference type="Google" id="ProtNLM"/>
    </source>
</evidence>
<dbReference type="SUPFAM" id="SSF51679">
    <property type="entry name" value="Bacterial luciferase-like"/>
    <property type="match status" value="1"/>
</dbReference>
<dbReference type="Gene3D" id="3.20.20.30">
    <property type="entry name" value="Luciferase-like domain"/>
    <property type="match status" value="1"/>
</dbReference>
<dbReference type="EMBL" id="BMJY01000005">
    <property type="protein sequence ID" value="GGH42996.1"/>
    <property type="molecule type" value="Genomic_DNA"/>
</dbReference>
<evidence type="ECO:0000256" key="1">
    <source>
        <dbReference type="ARBA" id="ARBA00022630"/>
    </source>
</evidence>
<proteinExistence type="predicted"/>